<dbReference type="InterPro" id="IPR051783">
    <property type="entry name" value="NAD(P)-dependent_oxidoreduct"/>
</dbReference>
<gene>
    <name evidence="2" type="ORF">B0T10DRAFT_530385</name>
</gene>
<dbReference type="Proteomes" id="UP000777438">
    <property type="component" value="Unassembled WGS sequence"/>
</dbReference>
<evidence type="ECO:0000313" key="2">
    <source>
        <dbReference type="EMBL" id="KAH6887096.1"/>
    </source>
</evidence>
<comment type="caution">
    <text evidence="2">The sequence shown here is derived from an EMBL/GenBank/DDBJ whole genome shotgun (WGS) entry which is preliminary data.</text>
</comment>
<protein>
    <submittedName>
        <fullName evidence="2">NAD dependent epimerase/dehydratase family protein</fullName>
    </submittedName>
</protein>
<dbReference type="PANTHER" id="PTHR48079">
    <property type="entry name" value="PROTEIN YEEZ"/>
    <property type="match status" value="1"/>
</dbReference>
<keyword evidence="3" id="KW-1185">Reference proteome</keyword>
<dbReference type="Gene3D" id="3.40.50.720">
    <property type="entry name" value="NAD(P)-binding Rossmann-like Domain"/>
    <property type="match status" value="1"/>
</dbReference>
<sequence length="343" mass="38165">MSGRTVFLIGPGFIGGEILELLLQEKYDVKTLIRCQSAATSFHERNIKTVLGTLDDKDIIERQVAASDIVFHTATADHLPSAEAVLSGIRQRSDNGKHTIYIHTSGTSLLGDNSAGSFLIDKVFNDEEPEAIDALADSAHHRKIDLAILRAQETFGDYAKVAIMIPPVVYGVSSRDDRISIQVPIMIRYSIKYGYAGQIGEGRSVWNQIHVKDLARGYMTLLQWLERSPAGQVRSNPYWFCENGEELSWHEIAAEIGRVLHQAGRIDSAEAKTIPQVNYRDLFGEEATEVTLGSNSRCRANRLRKLGWEPREKKALASLVEDEIPLVMKETGPFNGYTKIVPS</sequence>
<reference evidence="2 3" key="1">
    <citation type="journal article" date="2021" name="Nat. Commun.">
        <title>Genetic determinants of endophytism in the Arabidopsis root mycobiome.</title>
        <authorList>
            <person name="Mesny F."/>
            <person name="Miyauchi S."/>
            <person name="Thiergart T."/>
            <person name="Pickel B."/>
            <person name="Atanasova L."/>
            <person name="Karlsson M."/>
            <person name="Huettel B."/>
            <person name="Barry K.W."/>
            <person name="Haridas S."/>
            <person name="Chen C."/>
            <person name="Bauer D."/>
            <person name="Andreopoulos W."/>
            <person name="Pangilinan J."/>
            <person name="LaButti K."/>
            <person name="Riley R."/>
            <person name="Lipzen A."/>
            <person name="Clum A."/>
            <person name="Drula E."/>
            <person name="Henrissat B."/>
            <person name="Kohler A."/>
            <person name="Grigoriev I.V."/>
            <person name="Martin F.M."/>
            <person name="Hacquard S."/>
        </authorList>
    </citation>
    <scope>NUCLEOTIDE SEQUENCE [LARGE SCALE GENOMIC DNA]</scope>
    <source>
        <strain evidence="2 3">MPI-CAGE-CH-0241</strain>
    </source>
</reference>
<dbReference type="EMBL" id="JAGPYM010000015">
    <property type="protein sequence ID" value="KAH6887096.1"/>
    <property type="molecule type" value="Genomic_DNA"/>
</dbReference>
<dbReference type="InterPro" id="IPR036291">
    <property type="entry name" value="NAD(P)-bd_dom_sf"/>
</dbReference>
<name>A0A9P9AKF2_9HYPO</name>
<dbReference type="SUPFAM" id="SSF51735">
    <property type="entry name" value="NAD(P)-binding Rossmann-fold domains"/>
    <property type="match status" value="1"/>
</dbReference>
<dbReference type="AlphaFoldDB" id="A0A9P9AKF2"/>
<accession>A0A9P9AKF2</accession>
<proteinExistence type="predicted"/>
<feature type="domain" description="NAD(P)-binding" evidence="1">
    <location>
        <begin position="12"/>
        <end position="107"/>
    </location>
</feature>
<dbReference type="OrthoDB" id="2130169at2759"/>
<organism evidence="2 3">
    <name type="scientific">Thelonectria olida</name>
    <dbReference type="NCBI Taxonomy" id="1576542"/>
    <lineage>
        <taxon>Eukaryota</taxon>
        <taxon>Fungi</taxon>
        <taxon>Dikarya</taxon>
        <taxon>Ascomycota</taxon>
        <taxon>Pezizomycotina</taxon>
        <taxon>Sordariomycetes</taxon>
        <taxon>Hypocreomycetidae</taxon>
        <taxon>Hypocreales</taxon>
        <taxon>Nectriaceae</taxon>
        <taxon>Thelonectria</taxon>
    </lineage>
</organism>
<dbReference type="Pfam" id="PF13460">
    <property type="entry name" value="NAD_binding_10"/>
    <property type="match status" value="1"/>
</dbReference>
<dbReference type="InterPro" id="IPR016040">
    <property type="entry name" value="NAD(P)-bd_dom"/>
</dbReference>
<dbReference type="GO" id="GO:0004029">
    <property type="term" value="F:aldehyde dehydrogenase (NAD+) activity"/>
    <property type="evidence" value="ECO:0007669"/>
    <property type="project" value="TreeGrafter"/>
</dbReference>
<dbReference type="PANTHER" id="PTHR48079:SF6">
    <property type="entry name" value="NAD(P)-BINDING DOMAIN-CONTAINING PROTEIN-RELATED"/>
    <property type="match status" value="1"/>
</dbReference>
<evidence type="ECO:0000313" key="3">
    <source>
        <dbReference type="Proteomes" id="UP000777438"/>
    </source>
</evidence>
<dbReference type="GO" id="GO:0005737">
    <property type="term" value="C:cytoplasm"/>
    <property type="evidence" value="ECO:0007669"/>
    <property type="project" value="TreeGrafter"/>
</dbReference>
<evidence type="ECO:0000259" key="1">
    <source>
        <dbReference type="Pfam" id="PF13460"/>
    </source>
</evidence>